<gene>
    <name evidence="2" type="primary">pdeM</name>
    <name evidence="2" type="ORF">OD355_07985</name>
</gene>
<dbReference type="Pfam" id="PF00149">
    <property type="entry name" value="Metallophos"/>
    <property type="match status" value="1"/>
</dbReference>
<reference evidence="2" key="1">
    <citation type="submission" date="2022-10" db="EMBL/GenBank/DDBJ databases">
        <authorList>
            <person name="Kim H.S."/>
            <person name="Kim J.-S."/>
            <person name="Suh M.K."/>
            <person name="Eom M.K."/>
            <person name="Lee J.-S."/>
        </authorList>
    </citation>
    <scope>NUCLEOTIDE SEQUENCE</scope>
    <source>
        <strain evidence="2">LIP-5</strain>
    </source>
</reference>
<accession>A0AAE3LKC1</accession>
<dbReference type="InterPro" id="IPR024173">
    <property type="entry name" value="Pesterase_MJ0037-like"/>
</dbReference>
<organism evidence="2 3">
    <name type="scientific">Haoranjiania flava</name>
    <dbReference type="NCBI Taxonomy" id="1856322"/>
    <lineage>
        <taxon>Bacteria</taxon>
        <taxon>Pseudomonadati</taxon>
        <taxon>Bacteroidota</taxon>
        <taxon>Chitinophagia</taxon>
        <taxon>Chitinophagales</taxon>
        <taxon>Chitinophagaceae</taxon>
        <taxon>Haoranjiania</taxon>
    </lineage>
</organism>
<dbReference type="RefSeq" id="WP_263037938.1">
    <property type="nucleotide sequence ID" value="NZ_JAOTPL010000009.1"/>
</dbReference>
<comment type="caution">
    <text evidence="2">The sequence shown here is derived from an EMBL/GenBank/DDBJ whole genome shotgun (WGS) entry which is preliminary data.</text>
</comment>
<evidence type="ECO:0000313" key="3">
    <source>
        <dbReference type="Proteomes" id="UP001209317"/>
    </source>
</evidence>
<proteinExistence type="predicted"/>
<keyword evidence="2" id="KW-0255">Endonuclease</keyword>
<dbReference type="AlphaFoldDB" id="A0AAE3LKC1"/>
<dbReference type="InterPro" id="IPR029052">
    <property type="entry name" value="Metallo-depent_PP-like"/>
</dbReference>
<dbReference type="InterPro" id="IPR004843">
    <property type="entry name" value="Calcineurin-like_PHP"/>
</dbReference>
<dbReference type="PANTHER" id="PTHR39323">
    <property type="entry name" value="BLR1149 PROTEIN"/>
    <property type="match status" value="1"/>
</dbReference>
<dbReference type="GO" id="GO:0004519">
    <property type="term" value="F:endonuclease activity"/>
    <property type="evidence" value="ECO:0007669"/>
    <property type="project" value="UniProtKB-KW"/>
</dbReference>
<dbReference type="EC" id="3.1.-.-" evidence="2"/>
<keyword evidence="2" id="KW-0436">Ligase</keyword>
<evidence type="ECO:0000313" key="2">
    <source>
        <dbReference type="EMBL" id="MCU7694453.1"/>
    </source>
</evidence>
<dbReference type="PANTHER" id="PTHR39323:SF1">
    <property type="entry name" value="BLR1149 PROTEIN"/>
    <property type="match status" value="1"/>
</dbReference>
<dbReference type="Gene3D" id="3.60.21.10">
    <property type="match status" value="1"/>
</dbReference>
<dbReference type="InterPro" id="IPR026336">
    <property type="entry name" value="PdeM-like"/>
</dbReference>
<dbReference type="GO" id="GO:0016874">
    <property type="term" value="F:ligase activity"/>
    <property type="evidence" value="ECO:0007669"/>
    <property type="project" value="UniProtKB-KW"/>
</dbReference>
<dbReference type="Proteomes" id="UP001209317">
    <property type="component" value="Unassembled WGS sequence"/>
</dbReference>
<dbReference type="PIRSF" id="PIRSF000887">
    <property type="entry name" value="Pesterase_MJ0037"/>
    <property type="match status" value="1"/>
</dbReference>
<dbReference type="NCBIfam" id="TIGR04123">
    <property type="entry name" value="P_estr_lig_assc"/>
    <property type="match status" value="1"/>
</dbReference>
<keyword evidence="3" id="KW-1185">Reference proteome</keyword>
<sequence length="217" mass="24666">MNSTEINCNGEILQLSVHRVAFWEKHRMLIASDTHLGKSAYFRKNGIQIPSGVLTADLRRLQSLTESFNAKTILVVGDMFHHDFNSDVEVFKNWKQNFPHIRFILVKGNHDRLSQKQYAHLGIEVFEDGLQVDNLYFTHAFTCANADGFCITGHVHPGVYIQGKANQAIRLPCFVESAGHLVLPAYSSFTGLDTNTYQQKAGVRFHYFTEKSIFSTR</sequence>
<dbReference type="EMBL" id="JAOTPL010000009">
    <property type="protein sequence ID" value="MCU7694453.1"/>
    <property type="molecule type" value="Genomic_DNA"/>
</dbReference>
<keyword evidence="2" id="KW-0540">Nuclease</keyword>
<keyword evidence="2" id="KW-0378">Hydrolase</keyword>
<evidence type="ECO:0000259" key="1">
    <source>
        <dbReference type="Pfam" id="PF00149"/>
    </source>
</evidence>
<dbReference type="GO" id="GO:0016787">
    <property type="term" value="F:hydrolase activity"/>
    <property type="evidence" value="ECO:0007669"/>
    <property type="project" value="UniProtKB-KW"/>
</dbReference>
<protein>
    <submittedName>
        <fullName evidence="2">Ligase-associated DNA damage response endonuclease PdeM</fullName>
        <ecNumber evidence="2">3.1.-.-</ecNumber>
    </submittedName>
</protein>
<feature type="domain" description="Calcineurin-like phosphoesterase" evidence="1">
    <location>
        <begin position="27"/>
        <end position="154"/>
    </location>
</feature>
<name>A0AAE3LKC1_9BACT</name>
<dbReference type="SUPFAM" id="SSF56300">
    <property type="entry name" value="Metallo-dependent phosphatases"/>
    <property type="match status" value="1"/>
</dbReference>